<accession>A0ABW3X0I9</accession>
<dbReference type="Proteomes" id="UP001597176">
    <property type="component" value="Unassembled WGS sequence"/>
</dbReference>
<evidence type="ECO:0000256" key="1">
    <source>
        <dbReference type="SAM" id="MobiDB-lite"/>
    </source>
</evidence>
<protein>
    <submittedName>
        <fullName evidence="3">Uncharacterized protein</fullName>
    </submittedName>
</protein>
<organism evidence="3 4">
    <name type="scientific">Methylobacterium marchantiae</name>
    <dbReference type="NCBI Taxonomy" id="600331"/>
    <lineage>
        <taxon>Bacteria</taxon>
        <taxon>Pseudomonadati</taxon>
        <taxon>Pseudomonadota</taxon>
        <taxon>Alphaproteobacteria</taxon>
        <taxon>Hyphomicrobiales</taxon>
        <taxon>Methylobacteriaceae</taxon>
        <taxon>Methylobacterium</taxon>
    </lineage>
</organism>
<proteinExistence type="predicted"/>
<feature type="chain" id="PRO_5046165286" evidence="2">
    <location>
        <begin position="26"/>
        <end position="190"/>
    </location>
</feature>
<name>A0ABW3X0I9_9HYPH</name>
<keyword evidence="4" id="KW-1185">Reference proteome</keyword>
<comment type="caution">
    <text evidence="3">The sequence shown here is derived from an EMBL/GenBank/DDBJ whole genome shotgun (WGS) entry which is preliminary data.</text>
</comment>
<feature type="compositionally biased region" description="Low complexity" evidence="1">
    <location>
        <begin position="87"/>
        <end position="129"/>
    </location>
</feature>
<evidence type="ECO:0000313" key="4">
    <source>
        <dbReference type="Proteomes" id="UP001597176"/>
    </source>
</evidence>
<feature type="signal peptide" evidence="2">
    <location>
        <begin position="1"/>
        <end position="25"/>
    </location>
</feature>
<sequence>MTGSGIRGFAIGAATATMVLLPAMASAESAGKPANICKELVAFLHPPAQPTSAGPAKADTSTAVTAPGTGSQKPSGASDTQRDSGLSGPTAQSGPGAAGPQGASQNAAAPSGASAQAPAPAAAAASATPAAPPPKTPSAASIEQGDAVANANDIAGCQRVARQIRRDGVVMPAPLMSLAALDLKYLEAAQ</sequence>
<dbReference type="RefSeq" id="WP_238203776.1">
    <property type="nucleotide sequence ID" value="NZ_JBHTND010000018.1"/>
</dbReference>
<evidence type="ECO:0000256" key="2">
    <source>
        <dbReference type="SAM" id="SignalP"/>
    </source>
</evidence>
<feature type="compositionally biased region" description="Polar residues" evidence="1">
    <location>
        <begin position="59"/>
        <end position="79"/>
    </location>
</feature>
<keyword evidence="2" id="KW-0732">Signal</keyword>
<evidence type="ECO:0000313" key="3">
    <source>
        <dbReference type="EMBL" id="MFD1302715.1"/>
    </source>
</evidence>
<dbReference type="EMBL" id="JBHTND010000018">
    <property type="protein sequence ID" value="MFD1302715.1"/>
    <property type="molecule type" value="Genomic_DNA"/>
</dbReference>
<feature type="region of interest" description="Disordered" evidence="1">
    <location>
        <begin position="48"/>
        <end position="144"/>
    </location>
</feature>
<reference evidence="4" key="1">
    <citation type="journal article" date="2019" name="Int. J. Syst. Evol. Microbiol.">
        <title>The Global Catalogue of Microorganisms (GCM) 10K type strain sequencing project: providing services to taxonomists for standard genome sequencing and annotation.</title>
        <authorList>
            <consortium name="The Broad Institute Genomics Platform"/>
            <consortium name="The Broad Institute Genome Sequencing Center for Infectious Disease"/>
            <person name="Wu L."/>
            <person name="Ma J."/>
        </authorList>
    </citation>
    <scope>NUCLEOTIDE SEQUENCE [LARGE SCALE GENOMIC DNA]</scope>
    <source>
        <strain evidence="4">CCUG 56108</strain>
    </source>
</reference>
<gene>
    <name evidence="3" type="ORF">ACFQ4G_14155</name>
</gene>